<dbReference type="Proteomes" id="UP000094172">
    <property type="component" value="Unassembled WGS sequence"/>
</dbReference>
<dbReference type="PANTHER" id="PTHR45138:SF9">
    <property type="entry name" value="DIGUANYLATE CYCLASE DGCM-RELATED"/>
    <property type="match status" value="1"/>
</dbReference>
<evidence type="ECO:0000256" key="1">
    <source>
        <dbReference type="ARBA" id="ARBA00012528"/>
    </source>
</evidence>
<dbReference type="STRING" id="1774970.AUC70_05275"/>
<gene>
    <name evidence="4" type="ORF">AUC70_05275</name>
</gene>
<dbReference type="EMBL" id="LPWE01000011">
    <property type="protein sequence ID" value="ODR95130.1"/>
    <property type="molecule type" value="Genomic_DNA"/>
</dbReference>
<dbReference type="NCBIfam" id="TIGR00254">
    <property type="entry name" value="GGDEF"/>
    <property type="match status" value="1"/>
</dbReference>
<reference evidence="4 5" key="1">
    <citation type="journal article" date="2016" name="Environ. Microbiol.">
        <title>New Methyloceanibacter diversity from North Sea sediments includes methanotroph containing solely the soluble methane monooxygenase.</title>
        <authorList>
            <person name="Vekeman B."/>
            <person name="Kerckhof F.M."/>
            <person name="Cremers G."/>
            <person name="de Vos P."/>
            <person name="Vandamme P."/>
            <person name="Boon N."/>
            <person name="Op den Camp H.J."/>
            <person name="Heylen K."/>
        </authorList>
    </citation>
    <scope>NUCLEOTIDE SEQUENCE [LARGE SCALE GENOMIC DNA]</scope>
    <source>
        <strain evidence="4 5">R-67176</strain>
    </source>
</reference>
<name>A0A1E3VNM2_9HYPH</name>
<protein>
    <recommendedName>
        <fullName evidence="1">diguanylate cyclase</fullName>
        <ecNumber evidence="1">2.7.7.65</ecNumber>
    </recommendedName>
</protein>
<dbReference type="PROSITE" id="PS50887">
    <property type="entry name" value="GGDEF"/>
    <property type="match status" value="1"/>
</dbReference>
<dbReference type="GO" id="GO:0005886">
    <property type="term" value="C:plasma membrane"/>
    <property type="evidence" value="ECO:0007669"/>
    <property type="project" value="TreeGrafter"/>
</dbReference>
<sequence>MPGVGAEEAVEAAERLRARFAESGGFVSGLPVGATVSIGVTADRQVDSGLSSLFRRADAALYAAKSAGRNRVVFIGSDDTVVPVGEGRVVRTSPTRLFARPGLLEFSQVRPA</sequence>
<dbReference type="InterPro" id="IPR029787">
    <property type="entry name" value="Nucleotide_cyclase"/>
</dbReference>
<dbReference type="EC" id="2.7.7.65" evidence="1"/>
<dbReference type="InterPro" id="IPR000160">
    <property type="entry name" value="GGDEF_dom"/>
</dbReference>
<dbReference type="Pfam" id="PF00990">
    <property type="entry name" value="GGDEF"/>
    <property type="match status" value="1"/>
</dbReference>
<dbReference type="GO" id="GO:0043709">
    <property type="term" value="P:cell adhesion involved in single-species biofilm formation"/>
    <property type="evidence" value="ECO:0007669"/>
    <property type="project" value="TreeGrafter"/>
</dbReference>
<feature type="domain" description="GGDEF" evidence="3">
    <location>
        <begin position="1"/>
        <end position="77"/>
    </location>
</feature>
<dbReference type="AlphaFoldDB" id="A0A1E3VNM2"/>
<evidence type="ECO:0000256" key="2">
    <source>
        <dbReference type="ARBA" id="ARBA00034247"/>
    </source>
</evidence>
<dbReference type="InterPro" id="IPR050469">
    <property type="entry name" value="Diguanylate_Cyclase"/>
</dbReference>
<dbReference type="GO" id="GO:0052621">
    <property type="term" value="F:diguanylate cyclase activity"/>
    <property type="evidence" value="ECO:0007669"/>
    <property type="project" value="UniProtKB-EC"/>
</dbReference>
<dbReference type="InterPro" id="IPR043128">
    <property type="entry name" value="Rev_trsase/Diguanyl_cyclase"/>
</dbReference>
<dbReference type="Gene3D" id="3.30.70.270">
    <property type="match status" value="1"/>
</dbReference>
<evidence type="ECO:0000313" key="5">
    <source>
        <dbReference type="Proteomes" id="UP000094172"/>
    </source>
</evidence>
<comment type="caution">
    <text evidence="4">The sequence shown here is derived from an EMBL/GenBank/DDBJ whole genome shotgun (WGS) entry which is preliminary data.</text>
</comment>
<evidence type="ECO:0000259" key="3">
    <source>
        <dbReference type="PROSITE" id="PS50887"/>
    </source>
</evidence>
<keyword evidence="5" id="KW-1185">Reference proteome</keyword>
<proteinExistence type="predicted"/>
<evidence type="ECO:0000313" key="4">
    <source>
        <dbReference type="EMBL" id="ODR95130.1"/>
    </source>
</evidence>
<comment type="catalytic activity">
    <reaction evidence="2">
        <text>2 GTP = 3',3'-c-di-GMP + 2 diphosphate</text>
        <dbReference type="Rhea" id="RHEA:24898"/>
        <dbReference type="ChEBI" id="CHEBI:33019"/>
        <dbReference type="ChEBI" id="CHEBI:37565"/>
        <dbReference type="ChEBI" id="CHEBI:58805"/>
        <dbReference type="EC" id="2.7.7.65"/>
    </reaction>
</comment>
<dbReference type="GO" id="GO:1902201">
    <property type="term" value="P:negative regulation of bacterial-type flagellum-dependent cell motility"/>
    <property type="evidence" value="ECO:0007669"/>
    <property type="project" value="TreeGrafter"/>
</dbReference>
<dbReference type="PANTHER" id="PTHR45138">
    <property type="entry name" value="REGULATORY COMPONENTS OF SENSORY TRANSDUCTION SYSTEM"/>
    <property type="match status" value="1"/>
</dbReference>
<accession>A0A1E3VNM2</accession>
<organism evidence="4 5">
    <name type="scientific">Methyloceanibacter stevinii</name>
    <dbReference type="NCBI Taxonomy" id="1774970"/>
    <lineage>
        <taxon>Bacteria</taxon>
        <taxon>Pseudomonadati</taxon>
        <taxon>Pseudomonadota</taxon>
        <taxon>Alphaproteobacteria</taxon>
        <taxon>Hyphomicrobiales</taxon>
        <taxon>Hyphomicrobiaceae</taxon>
        <taxon>Methyloceanibacter</taxon>
    </lineage>
</organism>
<dbReference type="SUPFAM" id="SSF55073">
    <property type="entry name" value="Nucleotide cyclase"/>
    <property type="match status" value="1"/>
</dbReference>